<accession>A0A5K7YKN7</accession>
<evidence type="ECO:0000313" key="3">
    <source>
        <dbReference type="Proteomes" id="UP000427906"/>
    </source>
</evidence>
<dbReference type="RefSeq" id="WP_155317170.1">
    <property type="nucleotide sequence ID" value="NZ_AP021874.1"/>
</dbReference>
<dbReference type="Gene3D" id="3.30.1120.40">
    <property type="entry name" value="Stage V sporulation protein G"/>
    <property type="match status" value="1"/>
</dbReference>
<protein>
    <recommendedName>
        <fullName evidence="4">SpoVG family protein</fullName>
    </recommendedName>
</protein>
<dbReference type="GO" id="GO:0030435">
    <property type="term" value="P:sporulation resulting in formation of a cellular spore"/>
    <property type="evidence" value="ECO:0007669"/>
    <property type="project" value="InterPro"/>
</dbReference>
<organism evidence="2 3">
    <name type="scientific">Desulfosarcina alkanivorans</name>
    <dbReference type="NCBI Taxonomy" id="571177"/>
    <lineage>
        <taxon>Bacteria</taxon>
        <taxon>Pseudomonadati</taxon>
        <taxon>Thermodesulfobacteriota</taxon>
        <taxon>Desulfobacteria</taxon>
        <taxon>Desulfobacterales</taxon>
        <taxon>Desulfosarcinaceae</taxon>
        <taxon>Desulfosarcina</taxon>
    </lineage>
</organism>
<name>A0A5K7YKN7_9BACT</name>
<dbReference type="OrthoDB" id="5420728at2"/>
<dbReference type="AlphaFoldDB" id="A0A5K7YKN7"/>
<evidence type="ECO:0008006" key="4">
    <source>
        <dbReference type="Google" id="ProtNLM"/>
    </source>
</evidence>
<dbReference type="EMBL" id="AP021874">
    <property type="protein sequence ID" value="BBO69093.1"/>
    <property type="molecule type" value="Genomic_DNA"/>
</dbReference>
<sequence>MISALNFKSFDRGAILGFFDLRYHGLTIKDCRLMNTNGGLWIAFPQRQTKQDGETKYFDQMYLTPPETDYVRRMVIAELQAQGHFDRPSGKGSGAKQSNSRPLHRTPEGEDLSEYYTPPGTDDDIPF</sequence>
<dbReference type="KEGG" id="dalk:DSCA_30230"/>
<gene>
    <name evidence="2" type="ORF">DSCA_30230</name>
</gene>
<evidence type="ECO:0000256" key="1">
    <source>
        <dbReference type="SAM" id="MobiDB-lite"/>
    </source>
</evidence>
<reference evidence="2 3" key="1">
    <citation type="submission" date="2019-11" db="EMBL/GenBank/DDBJ databases">
        <title>Comparative genomics of hydrocarbon-degrading Desulfosarcina strains.</title>
        <authorList>
            <person name="Watanabe M."/>
            <person name="Kojima H."/>
            <person name="Fukui M."/>
        </authorList>
    </citation>
    <scope>NUCLEOTIDE SEQUENCE [LARGE SCALE GENOMIC DNA]</scope>
    <source>
        <strain evidence="2 3">PL12</strain>
    </source>
</reference>
<feature type="region of interest" description="Disordered" evidence="1">
    <location>
        <begin position="82"/>
        <end position="127"/>
    </location>
</feature>
<evidence type="ECO:0000313" key="2">
    <source>
        <dbReference type="EMBL" id="BBO69093.1"/>
    </source>
</evidence>
<keyword evidence="3" id="KW-1185">Reference proteome</keyword>
<dbReference type="InterPro" id="IPR036751">
    <property type="entry name" value="SpoVG_sf"/>
</dbReference>
<proteinExistence type="predicted"/>
<dbReference type="Proteomes" id="UP000427906">
    <property type="component" value="Chromosome"/>
</dbReference>
<dbReference type="SUPFAM" id="SSF160537">
    <property type="entry name" value="SpoVG-like"/>
    <property type="match status" value="1"/>
</dbReference>